<evidence type="ECO:0000313" key="3">
    <source>
        <dbReference type="Proteomes" id="UP000053660"/>
    </source>
</evidence>
<reference evidence="2 3" key="1">
    <citation type="submission" date="2014-03" db="EMBL/GenBank/DDBJ databases">
        <title>Draft genome of the hookworm Oesophagostomum dentatum.</title>
        <authorList>
            <person name="Mitreva M."/>
        </authorList>
    </citation>
    <scope>NUCLEOTIDE SEQUENCE [LARGE SCALE GENOMIC DNA]</scope>
    <source>
        <strain evidence="2 3">OD-Hann</strain>
    </source>
</reference>
<dbReference type="SUPFAM" id="SSF57302">
    <property type="entry name" value="Snake toxin-like"/>
    <property type="match status" value="1"/>
</dbReference>
<dbReference type="Proteomes" id="UP000053660">
    <property type="component" value="Unassembled WGS sequence"/>
</dbReference>
<feature type="signal peptide" evidence="1">
    <location>
        <begin position="1"/>
        <end position="19"/>
    </location>
</feature>
<evidence type="ECO:0000256" key="1">
    <source>
        <dbReference type="SAM" id="SignalP"/>
    </source>
</evidence>
<keyword evidence="3" id="KW-1185">Reference proteome</keyword>
<keyword evidence="1" id="KW-0732">Signal</keyword>
<dbReference type="InterPro" id="IPR045860">
    <property type="entry name" value="Snake_toxin-like_sf"/>
</dbReference>
<accession>A0A0B1S3M7</accession>
<name>A0A0B1S3M7_OESDE</name>
<dbReference type="PANTHER" id="PTHR34721:SF2">
    <property type="entry name" value="UPAR_LY6 DOMAIN-CONTAINING PROTEIN"/>
    <property type="match status" value="1"/>
</dbReference>
<evidence type="ECO:0008006" key="4">
    <source>
        <dbReference type="Google" id="ProtNLM"/>
    </source>
</evidence>
<feature type="chain" id="PRO_5002064301" description="ET module" evidence="1">
    <location>
        <begin position="20"/>
        <end position="106"/>
    </location>
</feature>
<dbReference type="AlphaFoldDB" id="A0A0B1S3M7"/>
<organism evidence="2 3">
    <name type="scientific">Oesophagostomum dentatum</name>
    <name type="common">Nodular worm</name>
    <dbReference type="NCBI Taxonomy" id="61180"/>
    <lineage>
        <taxon>Eukaryota</taxon>
        <taxon>Metazoa</taxon>
        <taxon>Ecdysozoa</taxon>
        <taxon>Nematoda</taxon>
        <taxon>Chromadorea</taxon>
        <taxon>Rhabditida</taxon>
        <taxon>Rhabditina</taxon>
        <taxon>Rhabditomorpha</taxon>
        <taxon>Strongyloidea</taxon>
        <taxon>Strongylidae</taxon>
        <taxon>Oesophagostomum</taxon>
    </lineage>
</organism>
<gene>
    <name evidence="2" type="ORF">OESDEN_20827</name>
</gene>
<proteinExistence type="predicted"/>
<evidence type="ECO:0000313" key="2">
    <source>
        <dbReference type="EMBL" id="KHJ79524.1"/>
    </source>
</evidence>
<dbReference type="PANTHER" id="PTHR34721">
    <property type="entry name" value="PROTEIN CBG09734"/>
    <property type="match status" value="1"/>
</dbReference>
<protein>
    <recommendedName>
        <fullName evidence="4">ET module</fullName>
    </recommendedName>
</protein>
<dbReference type="EMBL" id="KN604621">
    <property type="protein sequence ID" value="KHJ79524.1"/>
    <property type="molecule type" value="Genomic_DNA"/>
</dbReference>
<sequence length="106" mass="11862">MSTFRPILVFAAPAATTFALKCYDGDSVHGRVKLVECPEYEFCAWIERKLVKIQAWYGCGNNSYCEMAGCKEHLDAFLLCCCRTDMCNRPVTTKSPTFSRATSTLA</sequence>